<proteinExistence type="predicted"/>
<dbReference type="EMBL" id="CP041253">
    <property type="protein sequence ID" value="QDH79029.1"/>
    <property type="molecule type" value="Genomic_DNA"/>
</dbReference>
<dbReference type="KEGG" id="echi:FKX85_08255"/>
<dbReference type="RefSeq" id="WP_141614281.1">
    <property type="nucleotide sequence ID" value="NZ_CP041253.1"/>
</dbReference>
<dbReference type="AlphaFoldDB" id="A0A514CGT5"/>
<reference evidence="1 2" key="1">
    <citation type="submission" date="2019-06" db="EMBL/GenBank/DDBJ databases">
        <title>Echinicola alkalisoli sp. nov. isolated from saline soil.</title>
        <authorList>
            <person name="Sun J.-Q."/>
            <person name="Xu L."/>
        </authorList>
    </citation>
    <scope>NUCLEOTIDE SEQUENCE [LARGE SCALE GENOMIC DNA]</scope>
    <source>
        <strain evidence="1 2">LN3S3</strain>
    </source>
</reference>
<dbReference type="Proteomes" id="UP000316614">
    <property type="component" value="Chromosome"/>
</dbReference>
<organism evidence="1 2">
    <name type="scientific">Echinicola soli</name>
    <dbReference type="NCBI Taxonomy" id="2591634"/>
    <lineage>
        <taxon>Bacteria</taxon>
        <taxon>Pseudomonadati</taxon>
        <taxon>Bacteroidota</taxon>
        <taxon>Cytophagia</taxon>
        <taxon>Cytophagales</taxon>
        <taxon>Cyclobacteriaceae</taxon>
        <taxon>Echinicola</taxon>
    </lineage>
</organism>
<gene>
    <name evidence="1" type="ORF">FKX85_08255</name>
</gene>
<dbReference type="OrthoDB" id="1100397at2"/>
<evidence type="ECO:0000313" key="1">
    <source>
        <dbReference type="EMBL" id="QDH79029.1"/>
    </source>
</evidence>
<dbReference type="Pfam" id="PF15869">
    <property type="entry name" value="TolB_like"/>
    <property type="match status" value="1"/>
</dbReference>
<evidence type="ECO:0000313" key="2">
    <source>
        <dbReference type="Proteomes" id="UP000316614"/>
    </source>
</evidence>
<dbReference type="PROSITE" id="PS51257">
    <property type="entry name" value="PROKAR_LIPOPROTEIN"/>
    <property type="match status" value="1"/>
</dbReference>
<protein>
    <recommendedName>
        <fullName evidence="3">TolB-like 6-blade propeller-like</fullName>
    </recommendedName>
</protein>
<name>A0A514CGT5_9BACT</name>
<evidence type="ECO:0008006" key="3">
    <source>
        <dbReference type="Google" id="ProtNLM"/>
    </source>
</evidence>
<keyword evidence="2" id="KW-1185">Reference proteome</keyword>
<sequence length="360" mass="41295">MYIARLSFSLSILLISLLSCSHKKERFHKTFSFESISDVKSLKGVKYEFVELINPKKIELKNEFLIIGESRRIDDYNFPIHIIDKVKMRYFSGKGKIGFGPGEISDAYGIDVSGKDSMLWVYSALEKRFSKFNIYDQEQLSKYQIKQDENFFMATAMAWSSDSSVVCRMANDPNIFVEFKIDGTRLAGYGSWQNLEVGKDLNDFNKGQLNHGWFKGNRAKNIYVNAGYNRDHIEILHKRNGEIYTMDGPRNEIPKYQFVSGGKGRLNNVIIDEDNPKAYRDICIGANYIYGLYSGYTRKEILREGKYANDIFVFSFEGDIIDHYKTDISLSAFTVDDKSGKIYGITVDENPGIAVFNMPN</sequence>
<accession>A0A514CGT5</accession>